<organism evidence="12 13">
    <name type="scientific">Oceanococcus atlanticus</name>
    <dbReference type="NCBI Taxonomy" id="1317117"/>
    <lineage>
        <taxon>Bacteria</taxon>
        <taxon>Pseudomonadati</taxon>
        <taxon>Pseudomonadota</taxon>
        <taxon>Gammaproteobacteria</taxon>
        <taxon>Chromatiales</taxon>
        <taxon>Oceanococcaceae</taxon>
        <taxon>Oceanococcus</taxon>
    </lineage>
</organism>
<evidence type="ECO:0000256" key="8">
    <source>
        <dbReference type="ARBA" id="ARBA00022842"/>
    </source>
</evidence>
<evidence type="ECO:0000256" key="9">
    <source>
        <dbReference type="ARBA" id="ARBA00023211"/>
    </source>
</evidence>
<dbReference type="FunFam" id="3.40.50.20:FF:000009">
    <property type="entry name" value="Glutathione synthetase"/>
    <property type="match status" value="1"/>
</dbReference>
<protein>
    <recommendedName>
        <fullName evidence="10">Glutathione synthetase</fullName>
        <ecNumber evidence="10">6.3.2.3</ecNumber>
    </recommendedName>
    <alternativeName>
        <fullName evidence="10">GSH synthetase</fullName>
        <shortName evidence="10">GSH-S</shortName>
        <shortName evidence="10">GSHase</shortName>
    </alternativeName>
    <alternativeName>
        <fullName evidence="10">Glutathione synthase</fullName>
    </alternativeName>
</protein>
<keyword evidence="3 10" id="KW-0436">Ligase</keyword>
<accession>A0A1Y1SEU0</accession>
<evidence type="ECO:0000313" key="13">
    <source>
        <dbReference type="Proteomes" id="UP000192342"/>
    </source>
</evidence>
<dbReference type="SUPFAM" id="SSF52440">
    <property type="entry name" value="PreATP-grasp domain"/>
    <property type="match status" value="1"/>
</dbReference>
<dbReference type="InterPro" id="IPR016185">
    <property type="entry name" value="PreATP-grasp_dom_sf"/>
</dbReference>
<dbReference type="FunFam" id="3.30.1490.20:FF:000009">
    <property type="entry name" value="Glutathione synthetase"/>
    <property type="match status" value="1"/>
</dbReference>
<dbReference type="HAMAP" id="MF_00162">
    <property type="entry name" value="GSH_S"/>
    <property type="match status" value="1"/>
</dbReference>
<feature type="domain" description="ATP-grasp" evidence="11">
    <location>
        <begin position="133"/>
        <end position="318"/>
    </location>
</feature>
<dbReference type="GO" id="GO:0005737">
    <property type="term" value="C:cytoplasm"/>
    <property type="evidence" value="ECO:0007669"/>
    <property type="project" value="TreeGrafter"/>
</dbReference>
<dbReference type="NCBIfam" id="NF003573">
    <property type="entry name" value="PRK05246.1"/>
    <property type="match status" value="1"/>
</dbReference>
<reference evidence="12 13" key="1">
    <citation type="submission" date="2013-04" db="EMBL/GenBank/DDBJ databases">
        <title>Oceanococcus atlanticus 22II-S10r2 Genome Sequencing.</title>
        <authorList>
            <person name="Lai Q."/>
            <person name="Li G."/>
            <person name="Shao Z."/>
        </authorList>
    </citation>
    <scope>NUCLEOTIDE SEQUENCE [LARGE SCALE GENOMIC DNA]</scope>
    <source>
        <strain evidence="12 13">22II-S10r2</strain>
    </source>
</reference>
<dbReference type="GO" id="GO:0004363">
    <property type="term" value="F:glutathione synthase activity"/>
    <property type="evidence" value="ECO:0007669"/>
    <property type="project" value="UniProtKB-UniRule"/>
</dbReference>
<evidence type="ECO:0000256" key="5">
    <source>
        <dbReference type="ARBA" id="ARBA00022723"/>
    </source>
</evidence>
<dbReference type="NCBIfam" id="TIGR01380">
    <property type="entry name" value="glut_syn"/>
    <property type="match status" value="1"/>
</dbReference>
<dbReference type="InterPro" id="IPR004215">
    <property type="entry name" value="GSHS_N"/>
</dbReference>
<dbReference type="GO" id="GO:0005524">
    <property type="term" value="F:ATP binding"/>
    <property type="evidence" value="ECO:0007669"/>
    <property type="project" value="UniProtKB-UniRule"/>
</dbReference>
<comment type="similarity">
    <text evidence="10">Belongs to the prokaryotic GSH synthase family.</text>
</comment>
<dbReference type="Pfam" id="PF02951">
    <property type="entry name" value="GSH-S_N"/>
    <property type="match status" value="1"/>
</dbReference>
<dbReference type="PROSITE" id="PS50975">
    <property type="entry name" value="ATP_GRASP"/>
    <property type="match status" value="1"/>
</dbReference>
<dbReference type="Proteomes" id="UP000192342">
    <property type="component" value="Unassembled WGS sequence"/>
</dbReference>
<dbReference type="InterPro" id="IPR011761">
    <property type="entry name" value="ATP-grasp"/>
</dbReference>
<dbReference type="STRING" id="1317117.ATO7_10662"/>
<comment type="caution">
    <text evidence="12">The sequence shown here is derived from an EMBL/GenBank/DDBJ whole genome shotgun (WGS) entry which is preliminary data.</text>
</comment>
<evidence type="ECO:0000313" key="12">
    <source>
        <dbReference type="EMBL" id="ORE87498.1"/>
    </source>
</evidence>
<sequence length="327" mass="36349">MNVENTSRLRRLGIVMDPISAIKPAKDTSLALLLEAQARGYELHYLEMADLFLDGGRAGGSSRPLRVRDSLDDWYSLEDRQSIWLDELDVILMRKDPPFDQEFLYATQILDVAQRAGARVVNDPGALRDFNEKLALARYPQFTAPTRVDRDMGRLRAFVAEHDDTVIKPLDGMGGASIFRLRSDDPNLGVVLETLTHHGQRYAMIQKYLPAIREGDKRILVINGEPWPYALARIPAEGESRGNLAAGGRGVGRELSPRDREIAETLGPDLRARGLLFVGLDVIGDHLTEVNVTSPTCVRELDKQYGSNISARLFDALEADLDSASRA</sequence>
<evidence type="ECO:0000256" key="6">
    <source>
        <dbReference type="ARBA" id="ARBA00022741"/>
    </source>
</evidence>
<comment type="cofactor">
    <cofactor evidence="2">
        <name>Mg(2+)</name>
        <dbReference type="ChEBI" id="CHEBI:18420"/>
    </cofactor>
</comment>
<dbReference type="OrthoDB" id="9785415at2"/>
<dbReference type="Gene3D" id="3.30.470.20">
    <property type="entry name" value="ATP-grasp fold, B domain"/>
    <property type="match status" value="1"/>
</dbReference>
<evidence type="ECO:0000256" key="1">
    <source>
        <dbReference type="ARBA" id="ARBA00001936"/>
    </source>
</evidence>
<dbReference type="InterPro" id="IPR004218">
    <property type="entry name" value="GSHS_ATP-bd"/>
</dbReference>
<dbReference type="EMBL" id="AQQV01000002">
    <property type="protein sequence ID" value="ORE87498.1"/>
    <property type="molecule type" value="Genomic_DNA"/>
</dbReference>
<dbReference type="PANTHER" id="PTHR21621">
    <property type="entry name" value="RIBOSOMAL PROTEIN S6 MODIFICATION PROTEIN"/>
    <property type="match status" value="1"/>
</dbReference>
<keyword evidence="4 10" id="KW-0317">Glutathione biosynthesis</keyword>
<evidence type="ECO:0000256" key="10">
    <source>
        <dbReference type="HAMAP-Rule" id="MF_00162"/>
    </source>
</evidence>
<comment type="catalytic activity">
    <reaction evidence="10">
        <text>gamma-L-glutamyl-L-cysteine + glycine + ATP = glutathione + ADP + phosphate + H(+)</text>
        <dbReference type="Rhea" id="RHEA:13557"/>
        <dbReference type="ChEBI" id="CHEBI:15378"/>
        <dbReference type="ChEBI" id="CHEBI:30616"/>
        <dbReference type="ChEBI" id="CHEBI:43474"/>
        <dbReference type="ChEBI" id="CHEBI:57305"/>
        <dbReference type="ChEBI" id="CHEBI:57925"/>
        <dbReference type="ChEBI" id="CHEBI:58173"/>
        <dbReference type="ChEBI" id="CHEBI:456216"/>
        <dbReference type="EC" id="6.3.2.3"/>
    </reaction>
</comment>
<dbReference type="Gene3D" id="3.40.50.20">
    <property type="match status" value="1"/>
</dbReference>
<dbReference type="InterPro" id="IPR013815">
    <property type="entry name" value="ATP_grasp_subdomain_1"/>
</dbReference>
<dbReference type="Gene3D" id="3.30.1490.20">
    <property type="entry name" value="ATP-grasp fold, A domain"/>
    <property type="match status" value="1"/>
</dbReference>
<comment type="cofactor">
    <cofactor evidence="1">
        <name>Mn(2+)</name>
        <dbReference type="ChEBI" id="CHEBI:29035"/>
    </cofactor>
</comment>
<dbReference type="UniPathway" id="UPA00142">
    <property type="reaction ID" value="UER00210"/>
</dbReference>
<keyword evidence="6 10" id="KW-0547">Nucleotide-binding</keyword>
<evidence type="ECO:0000259" key="11">
    <source>
        <dbReference type="PROSITE" id="PS50975"/>
    </source>
</evidence>
<evidence type="ECO:0000256" key="2">
    <source>
        <dbReference type="ARBA" id="ARBA00001946"/>
    </source>
</evidence>
<keyword evidence="8" id="KW-0460">Magnesium</keyword>
<comment type="pathway">
    <text evidence="10">Sulfur metabolism; glutathione biosynthesis; glutathione from L-cysteine and L-glutamate: step 2/2.</text>
</comment>
<dbReference type="EC" id="6.3.2.3" evidence="10"/>
<dbReference type="Pfam" id="PF02955">
    <property type="entry name" value="GSH-S_ATP"/>
    <property type="match status" value="1"/>
</dbReference>
<dbReference type="PANTHER" id="PTHR21621:SF4">
    <property type="entry name" value="GLUTATHIONE SYNTHETASE"/>
    <property type="match status" value="1"/>
</dbReference>
<evidence type="ECO:0000256" key="3">
    <source>
        <dbReference type="ARBA" id="ARBA00022598"/>
    </source>
</evidence>
<dbReference type="RefSeq" id="WP_083561726.1">
    <property type="nucleotide sequence ID" value="NZ_AQQV01000002.1"/>
</dbReference>
<proteinExistence type="inferred from homology"/>
<name>A0A1Y1SEU0_9GAMM</name>
<dbReference type="SUPFAM" id="SSF56059">
    <property type="entry name" value="Glutathione synthetase ATP-binding domain-like"/>
    <property type="match status" value="1"/>
</dbReference>
<keyword evidence="13" id="KW-1185">Reference proteome</keyword>
<evidence type="ECO:0000256" key="4">
    <source>
        <dbReference type="ARBA" id="ARBA00022684"/>
    </source>
</evidence>
<dbReference type="GO" id="GO:0046872">
    <property type="term" value="F:metal ion binding"/>
    <property type="evidence" value="ECO:0007669"/>
    <property type="project" value="UniProtKB-KW"/>
</dbReference>
<dbReference type="InterPro" id="IPR006284">
    <property type="entry name" value="Glut_synth_pro"/>
</dbReference>
<keyword evidence="5" id="KW-0479">Metal-binding</keyword>
<keyword evidence="9" id="KW-0464">Manganese</keyword>
<keyword evidence="7 10" id="KW-0067">ATP-binding</keyword>
<dbReference type="AlphaFoldDB" id="A0A1Y1SEU0"/>
<evidence type="ECO:0000256" key="7">
    <source>
        <dbReference type="ARBA" id="ARBA00022840"/>
    </source>
</evidence>
<gene>
    <name evidence="10" type="primary">gshB</name>
    <name evidence="12" type="ORF">ATO7_10662</name>
</gene>